<protein>
    <submittedName>
        <fullName evidence="4">ROK family transcriptional regulator</fullName>
    </submittedName>
</protein>
<keyword evidence="5" id="KW-1185">Reference proteome</keyword>
<keyword evidence="3" id="KW-0859">Xylose metabolism</keyword>
<evidence type="ECO:0000256" key="3">
    <source>
        <dbReference type="ARBA" id="ARBA00022629"/>
    </source>
</evidence>
<comment type="caution">
    <text evidence="4">The sequence shown here is derived from an EMBL/GenBank/DDBJ whole genome shotgun (WGS) entry which is preliminary data.</text>
</comment>
<dbReference type="PANTHER" id="PTHR18964">
    <property type="entry name" value="ROK (REPRESSOR, ORF, KINASE) FAMILY"/>
    <property type="match status" value="1"/>
</dbReference>
<dbReference type="Proteomes" id="UP001231941">
    <property type="component" value="Unassembled WGS sequence"/>
</dbReference>
<reference evidence="4 5" key="1">
    <citation type="submission" date="2023-08" db="EMBL/GenBank/DDBJ databases">
        <authorList>
            <person name="Park J.-S."/>
        </authorList>
    </citation>
    <scope>NUCLEOTIDE SEQUENCE [LARGE SCALE GENOMIC DNA]</scope>
    <source>
        <strain evidence="4 5">2205SS18-9</strain>
    </source>
</reference>
<dbReference type="CDD" id="cd24076">
    <property type="entry name" value="ASKHA_ATPase_ROK_BsXylR-like"/>
    <property type="match status" value="1"/>
</dbReference>
<dbReference type="Gene3D" id="1.10.10.10">
    <property type="entry name" value="Winged helix-like DNA-binding domain superfamily/Winged helix DNA-binding domain"/>
    <property type="match status" value="1"/>
</dbReference>
<comment type="function">
    <text evidence="1">Transcriptional repressor of xylose-utilizing enzymes.</text>
</comment>
<evidence type="ECO:0000313" key="4">
    <source>
        <dbReference type="EMBL" id="MDP5276279.1"/>
    </source>
</evidence>
<proteinExistence type="inferred from homology"/>
<dbReference type="SUPFAM" id="SSF53067">
    <property type="entry name" value="Actin-like ATPase domain"/>
    <property type="match status" value="1"/>
</dbReference>
<accession>A0ABT9J3V5</accession>
<dbReference type="PANTHER" id="PTHR18964:SF149">
    <property type="entry name" value="BIFUNCTIONAL UDP-N-ACETYLGLUCOSAMINE 2-EPIMERASE_N-ACETYLMANNOSAMINE KINASE"/>
    <property type="match status" value="1"/>
</dbReference>
<dbReference type="InterPro" id="IPR000600">
    <property type="entry name" value="ROK"/>
</dbReference>
<dbReference type="Gene3D" id="3.30.420.40">
    <property type="match status" value="2"/>
</dbReference>
<keyword evidence="3" id="KW-0119">Carbohydrate metabolism</keyword>
<dbReference type="EMBL" id="JAVAMP010000013">
    <property type="protein sequence ID" value="MDP5276279.1"/>
    <property type="molecule type" value="Genomic_DNA"/>
</dbReference>
<comment type="similarity">
    <text evidence="2">Belongs to the ROK (NagC/XylR) family.</text>
</comment>
<gene>
    <name evidence="4" type="ORF">Q5Y73_19460</name>
</gene>
<dbReference type="SUPFAM" id="SSF46785">
    <property type="entry name" value="Winged helix' DNA-binding domain"/>
    <property type="match status" value="1"/>
</dbReference>
<name>A0ABT9J3V5_9BACL</name>
<dbReference type="InterPro" id="IPR043129">
    <property type="entry name" value="ATPase_NBD"/>
</dbReference>
<evidence type="ECO:0000256" key="1">
    <source>
        <dbReference type="ARBA" id="ARBA00002486"/>
    </source>
</evidence>
<dbReference type="InterPro" id="IPR036390">
    <property type="entry name" value="WH_DNA-bd_sf"/>
</dbReference>
<evidence type="ECO:0000313" key="5">
    <source>
        <dbReference type="Proteomes" id="UP001231941"/>
    </source>
</evidence>
<dbReference type="Pfam" id="PF00480">
    <property type="entry name" value="ROK"/>
    <property type="match status" value="1"/>
</dbReference>
<evidence type="ECO:0000256" key="2">
    <source>
        <dbReference type="ARBA" id="ARBA00006479"/>
    </source>
</evidence>
<dbReference type="RefSeq" id="WP_305993589.1">
    <property type="nucleotide sequence ID" value="NZ_JAVAMP010000013.1"/>
</dbReference>
<organism evidence="4 5">
    <name type="scientific">Chengkuizengella axinellae</name>
    <dbReference type="NCBI Taxonomy" id="3064388"/>
    <lineage>
        <taxon>Bacteria</taxon>
        <taxon>Bacillati</taxon>
        <taxon>Bacillota</taxon>
        <taxon>Bacilli</taxon>
        <taxon>Bacillales</taxon>
        <taxon>Paenibacillaceae</taxon>
        <taxon>Chengkuizengella</taxon>
    </lineage>
</organism>
<dbReference type="InterPro" id="IPR036388">
    <property type="entry name" value="WH-like_DNA-bd_sf"/>
</dbReference>
<sequence length="388" mass="42390">MTITGDQNLIKKMNKTIVLDEIKKLELVSRAAISEKTGLNKGTVSSLVNELIESQFVYEAGTGKSSGGRKPVMLLFNHQAGYSIGIDLGVNYILYVITDLSGDIIYEQKESIHDHSTVAILSTLIKTIRELFQKTPKSPYGIIGIGIGVPGIVNEKGTILHAPNLGWKNVKLKQALNDEFKVSVVIDNEANAGTLGENQFGRGQNAENLIYISAGIGIGVGMILRNKIYRGVSGYAGELGHMTIKADGEQCRCGNVGCWELYASEKALLKQSEAISHDENKLQQYIHLAAKGDESVMQNFSQVGVYLGIGISNIINIFNPELIIVGGRLSTAEQWIKDTILSTVEQRALTYHNQKTEVIFSDLRTKSTTLGASTLAISKFFTDHEELI</sequence>